<feature type="coiled-coil region" evidence="1">
    <location>
        <begin position="57"/>
        <end position="95"/>
    </location>
</feature>
<evidence type="ECO:0000256" key="2">
    <source>
        <dbReference type="SAM" id="MobiDB-lite"/>
    </source>
</evidence>
<keyword evidence="1" id="KW-0175">Coiled coil</keyword>
<dbReference type="PANTHER" id="PTHR23197">
    <property type="entry name" value="TARSH-RELATED FIBRONECTIN DOMAIN-CONTAINING"/>
    <property type="match status" value="1"/>
</dbReference>
<sequence length="829" mass="93915">MARIVALWIVLLSVTTARVTWGLVSEAKEDNCILSFVVPRDKMKSSCELDEKVMRRLNSMEIKVNLYKQEVADLQLLLEKERQLNAEKLDRLEQEFHSRSSEDEINMLVNNRLDNLEKSLDQIQPDLTSIAKLRHVNGASDKSGLPFNTIDTNADATPAFIKSLVQSEMKTAVENLTKKLESYVQEQVVLYNQLFRMYPKRTDNQNSQTTQPSVNLKDKPKTIAPERTLPMLNDKGMRADFEKILSKVDDTGDQIAKHVGIYIKNMTVPHAHSPATESPIDEGPATESPNGESPAKEIPVAGSPVPESTIEPNTTANFTGISLTNEPEIVLKDDLSEANDSFSGANNTVLNDTKETEVHAPVNKDITAARIGTQQSDADKSNTTATDAAHTEHPEPTEHVSKFRNDSEEEKNWTENMIRDQIDKQKEMEEKLRGEITAMLYSPLAEVLSIVEKKATALEEKLKVQDDKTQQATKDINSRVRELDQNLKAATLQMESLSEGFKDVFAKLDKIKPLEILINEIKKNVTSTSLTRSTLELDEQNKKLNKMQRLMEIYQHTFDHFKNETKVEYREIRQIFEKEFNNLRTSSKTLQENLTTVVSSAVGKLNDTLRSKIKDINQQIDEKMTLVQVDLDRLERKLNNKNRTKIEREEEMQRTVHELANKQRDFKKMVDHLEQQTAALGGDINATAKQVLDLKTEVKLNVLEEWLKLSFEYDASRTDCHGDQYVKKLNYKNVRLVGVVLCSPTRYKILLSNSLNSKFLNVGDNIGLGEDHCEFVGARNHSTIKLSPARGAYFSQGFARSNWGQEPTLGSLNAIKPSPDWYECGVTIP</sequence>
<keyword evidence="6" id="KW-1185">Reference proteome</keyword>
<evidence type="ECO:0000259" key="4">
    <source>
        <dbReference type="Pfam" id="PF21731"/>
    </source>
</evidence>
<feature type="coiled-coil region" evidence="1">
    <location>
        <begin position="530"/>
        <end position="557"/>
    </location>
</feature>
<feature type="compositionally biased region" description="Polar residues" evidence="2">
    <location>
        <begin position="310"/>
        <end position="319"/>
    </location>
</feature>
<proteinExistence type="predicted"/>
<comment type="caution">
    <text evidence="5">The sequence shown here is derived from an EMBL/GenBank/DDBJ whole genome shotgun (WGS) entry which is preliminary data.</text>
</comment>
<feature type="region of interest" description="Disordered" evidence="2">
    <location>
        <begin position="271"/>
        <end position="319"/>
    </location>
</feature>
<dbReference type="AlphaFoldDB" id="A0AAV2I1L1"/>
<dbReference type="PANTHER" id="PTHR23197:SF11">
    <property type="entry name" value="RE03558P"/>
    <property type="match status" value="1"/>
</dbReference>
<accession>A0AAV2I1L1</accession>
<protein>
    <recommendedName>
        <fullName evidence="4">Target of Nesh-SH3/FNDC1 C-terminal domain-containing protein</fullName>
    </recommendedName>
</protein>
<feature type="compositionally biased region" description="Basic and acidic residues" evidence="2">
    <location>
        <begin position="389"/>
        <end position="411"/>
    </location>
</feature>
<evidence type="ECO:0000256" key="3">
    <source>
        <dbReference type="SAM" id="SignalP"/>
    </source>
</evidence>
<dbReference type="InterPro" id="IPR049109">
    <property type="entry name" value="TARSH/FNDC1_C"/>
</dbReference>
<name>A0AAV2I1L1_LYMST</name>
<evidence type="ECO:0000313" key="5">
    <source>
        <dbReference type="EMBL" id="CAL1540468.1"/>
    </source>
</evidence>
<dbReference type="EMBL" id="CAXITT010000383">
    <property type="protein sequence ID" value="CAL1540468.1"/>
    <property type="molecule type" value="Genomic_DNA"/>
</dbReference>
<feature type="chain" id="PRO_5043898221" description="Target of Nesh-SH3/FNDC1 C-terminal domain-containing protein" evidence="3">
    <location>
        <begin position="23"/>
        <end position="829"/>
    </location>
</feature>
<feature type="region of interest" description="Disordered" evidence="2">
    <location>
        <begin position="373"/>
        <end position="411"/>
    </location>
</feature>
<feature type="compositionally biased region" description="Polar residues" evidence="2">
    <location>
        <begin position="373"/>
        <end position="386"/>
    </location>
</feature>
<organism evidence="5 6">
    <name type="scientific">Lymnaea stagnalis</name>
    <name type="common">Great pond snail</name>
    <name type="synonym">Helix stagnalis</name>
    <dbReference type="NCBI Taxonomy" id="6523"/>
    <lineage>
        <taxon>Eukaryota</taxon>
        <taxon>Metazoa</taxon>
        <taxon>Spiralia</taxon>
        <taxon>Lophotrochozoa</taxon>
        <taxon>Mollusca</taxon>
        <taxon>Gastropoda</taxon>
        <taxon>Heterobranchia</taxon>
        <taxon>Euthyneura</taxon>
        <taxon>Panpulmonata</taxon>
        <taxon>Hygrophila</taxon>
        <taxon>Lymnaeoidea</taxon>
        <taxon>Lymnaeidae</taxon>
        <taxon>Lymnaea</taxon>
    </lineage>
</organism>
<reference evidence="5 6" key="1">
    <citation type="submission" date="2024-04" db="EMBL/GenBank/DDBJ databases">
        <authorList>
            <consortium name="Genoscope - CEA"/>
            <person name="William W."/>
        </authorList>
    </citation>
    <scope>NUCLEOTIDE SEQUENCE [LARGE SCALE GENOMIC DNA]</scope>
</reference>
<dbReference type="Proteomes" id="UP001497497">
    <property type="component" value="Unassembled WGS sequence"/>
</dbReference>
<dbReference type="Pfam" id="PF21731">
    <property type="entry name" value="TARSH_C"/>
    <property type="match status" value="1"/>
</dbReference>
<evidence type="ECO:0000313" key="6">
    <source>
        <dbReference type="Proteomes" id="UP001497497"/>
    </source>
</evidence>
<feature type="coiled-coil region" evidence="1">
    <location>
        <begin position="448"/>
        <end position="500"/>
    </location>
</feature>
<feature type="coiled-coil region" evidence="1">
    <location>
        <begin position="617"/>
        <end position="676"/>
    </location>
</feature>
<keyword evidence="3" id="KW-0732">Signal</keyword>
<evidence type="ECO:0000256" key="1">
    <source>
        <dbReference type="SAM" id="Coils"/>
    </source>
</evidence>
<feature type="domain" description="Target of Nesh-SH3/FNDC1 C-terminal" evidence="4">
    <location>
        <begin position="706"/>
        <end position="829"/>
    </location>
</feature>
<feature type="signal peptide" evidence="3">
    <location>
        <begin position="1"/>
        <end position="22"/>
    </location>
</feature>
<gene>
    <name evidence="5" type="ORF">GSLYS_00014117001</name>
</gene>